<dbReference type="AlphaFoldDB" id="A0A2S7L087"/>
<dbReference type="OrthoDB" id="1098070at2"/>
<accession>A0A2S7L087</accession>
<dbReference type="Pfam" id="PF05016">
    <property type="entry name" value="ParE_toxin"/>
    <property type="match status" value="1"/>
</dbReference>
<comment type="caution">
    <text evidence="2">The sequence shown here is derived from an EMBL/GenBank/DDBJ whole genome shotgun (WGS) entry which is preliminary data.</text>
</comment>
<dbReference type="InterPro" id="IPR035093">
    <property type="entry name" value="RelE/ParE_toxin_dom_sf"/>
</dbReference>
<keyword evidence="5" id="KW-1185">Reference proteome</keyword>
<evidence type="ECO:0000313" key="4">
    <source>
        <dbReference type="EMBL" id="PQB08796.1"/>
    </source>
</evidence>
<dbReference type="EMBL" id="MQUA01000013">
    <property type="protein sequence ID" value="PQB08256.1"/>
    <property type="molecule type" value="Genomic_DNA"/>
</dbReference>
<keyword evidence="1" id="KW-1277">Toxin-antitoxin system</keyword>
<protein>
    <recommendedName>
        <fullName evidence="6">Plasmid stabilization protein</fullName>
    </recommendedName>
</protein>
<dbReference type="Proteomes" id="UP000239522">
    <property type="component" value="Unassembled WGS sequence"/>
</dbReference>
<evidence type="ECO:0008006" key="6">
    <source>
        <dbReference type="Google" id="ProtNLM"/>
    </source>
</evidence>
<sequence>MRIVWNQNALDSLDKNINHLKKNWSTDVLVNFLDIVDEKVELLKTYPEMGIICEFKPIFRQLVITKHITLFYEVETDEIYLHLFWLNFSDSLELQMLLS</sequence>
<gene>
    <name evidence="3" type="ORF">BST83_01790</name>
    <name evidence="4" type="ORF">BST83_01815</name>
    <name evidence="2" type="ORF">BST83_14790</name>
</gene>
<dbReference type="Gene3D" id="3.30.2310.20">
    <property type="entry name" value="RelE-like"/>
    <property type="match status" value="1"/>
</dbReference>
<dbReference type="EMBL" id="MQUA01000008">
    <property type="protein sequence ID" value="PQB08792.1"/>
    <property type="molecule type" value="Genomic_DNA"/>
</dbReference>
<dbReference type="RefSeq" id="WP_104808328.1">
    <property type="nucleotide sequence ID" value="NZ_MQUA01000008.1"/>
</dbReference>
<dbReference type="InterPro" id="IPR007712">
    <property type="entry name" value="RelE/ParE_toxin"/>
</dbReference>
<evidence type="ECO:0000313" key="5">
    <source>
        <dbReference type="Proteomes" id="UP000239522"/>
    </source>
</evidence>
<evidence type="ECO:0000313" key="3">
    <source>
        <dbReference type="EMBL" id="PQB08792.1"/>
    </source>
</evidence>
<name>A0A2S7L087_9FLAO</name>
<evidence type="ECO:0000256" key="1">
    <source>
        <dbReference type="ARBA" id="ARBA00022649"/>
    </source>
</evidence>
<evidence type="ECO:0000313" key="2">
    <source>
        <dbReference type="EMBL" id="PQB08256.1"/>
    </source>
</evidence>
<reference evidence="2 5" key="1">
    <citation type="submission" date="2016-11" db="EMBL/GenBank/DDBJ databases">
        <title>Trade-off between light-utilization and light-protection in marine flavobacteria.</title>
        <authorList>
            <person name="Kumagai Y."/>
        </authorList>
    </citation>
    <scope>NUCLEOTIDE SEQUENCE [LARGE SCALE GENOMIC DNA]</scope>
    <source>
        <strain evidence="2 5">ATCC 700397</strain>
    </source>
</reference>
<organism evidence="2 5">
    <name type="scientific">Polaribacter filamentus</name>
    <dbReference type="NCBI Taxonomy" id="53483"/>
    <lineage>
        <taxon>Bacteria</taxon>
        <taxon>Pseudomonadati</taxon>
        <taxon>Bacteroidota</taxon>
        <taxon>Flavobacteriia</taxon>
        <taxon>Flavobacteriales</taxon>
        <taxon>Flavobacteriaceae</taxon>
    </lineage>
</organism>
<proteinExistence type="predicted"/>
<dbReference type="EMBL" id="MQUA01000008">
    <property type="protein sequence ID" value="PQB08796.1"/>
    <property type="molecule type" value="Genomic_DNA"/>
</dbReference>